<evidence type="ECO:0000313" key="1">
    <source>
        <dbReference type="EMBL" id="MES1919546.1"/>
    </source>
</evidence>
<proteinExistence type="predicted"/>
<comment type="caution">
    <text evidence="1">The sequence shown here is derived from an EMBL/GenBank/DDBJ whole genome shotgun (WGS) entry which is preliminary data.</text>
</comment>
<gene>
    <name evidence="1" type="ORF">MHBO_001358</name>
</gene>
<protein>
    <submittedName>
        <fullName evidence="1">Uncharacterized protein</fullName>
    </submittedName>
</protein>
<accession>A0ABV2AIP5</accession>
<dbReference type="Proteomes" id="UP001439008">
    <property type="component" value="Unassembled WGS sequence"/>
</dbReference>
<name>A0ABV2AIP5_9EUKA</name>
<keyword evidence="2" id="KW-1185">Reference proteome</keyword>
<sequence length="212" mass="25029">MEETELKYIKNSNDDKNFKNLSREEKCVKILKEMKSELVKLKDGRTKKVEDGYKTLKFAKKLMKKFKKEIKRCVDDYTKFVFCIDFLKHVAKKNLKYSFCVLNCEDGNSILMTFDASSDIYCFEEDLSVIDSDPLDGLHDMILKLSETFDSFLFGEILNKLMCCVDYFIEVAQKSGFKENKNQNDHCDVKCGYTNEWMFCEMTGNDRYHIFY</sequence>
<reference evidence="1 2" key="1">
    <citation type="journal article" date="2024" name="BMC Biol.">
        <title>Comparative genomics of Ascetosporea gives new insight into the evolutionary basis for animal parasitism in Rhizaria.</title>
        <authorList>
            <person name="Hiltunen Thoren M."/>
            <person name="Onut-Brannstrom I."/>
            <person name="Alfjorden A."/>
            <person name="Peckova H."/>
            <person name="Swords F."/>
            <person name="Hooper C."/>
            <person name="Holzer A.S."/>
            <person name="Bass D."/>
            <person name="Burki F."/>
        </authorList>
    </citation>
    <scope>NUCLEOTIDE SEQUENCE [LARGE SCALE GENOMIC DNA]</scope>
    <source>
        <strain evidence="1">20-A016</strain>
    </source>
</reference>
<dbReference type="EMBL" id="JBDODL010000322">
    <property type="protein sequence ID" value="MES1919546.1"/>
    <property type="molecule type" value="Genomic_DNA"/>
</dbReference>
<organism evidence="1 2">
    <name type="scientific">Bonamia ostreae</name>
    <dbReference type="NCBI Taxonomy" id="126728"/>
    <lineage>
        <taxon>Eukaryota</taxon>
        <taxon>Sar</taxon>
        <taxon>Rhizaria</taxon>
        <taxon>Endomyxa</taxon>
        <taxon>Ascetosporea</taxon>
        <taxon>Haplosporida</taxon>
        <taxon>Bonamia</taxon>
    </lineage>
</organism>
<evidence type="ECO:0000313" key="2">
    <source>
        <dbReference type="Proteomes" id="UP001439008"/>
    </source>
</evidence>